<organism evidence="2 3">
    <name type="scientific">Octopus vulgaris</name>
    <name type="common">Common octopus</name>
    <dbReference type="NCBI Taxonomy" id="6645"/>
    <lineage>
        <taxon>Eukaryota</taxon>
        <taxon>Metazoa</taxon>
        <taxon>Spiralia</taxon>
        <taxon>Lophotrochozoa</taxon>
        <taxon>Mollusca</taxon>
        <taxon>Cephalopoda</taxon>
        <taxon>Coleoidea</taxon>
        <taxon>Octopodiformes</taxon>
        <taxon>Octopoda</taxon>
        <taxon>Incirrata</taxon>
        <taxon>Octopodidae</taxon>
        <taxon>Octopus</taxon>
    </lineage>
</organism>
<evidence type="ECO:0000313" key="2">
    <source>
        <dbReference type="EMBL" id="CAI9737064.1"/>
    </source>
</evidence>
<sequence length="77" mass="9210">MKKRSGGGGRRRRRGEKDGEEKVKEDEEEGDEEKCVKDKLNLSFILVVLSFRVDHCRLSQKMFYERLYYSMFAKEKE</sequence>
<name>A0AA36BMV9_OCTVU</name>
<gene>
    <name evidence="2" type="ORF">OCTVUL_1B021527</name>
</gene>
<feature type="compositionally biased region" description="Basic and acidic residues" evidence="1">
    <location>
        <begin position="15"/>
        <end position="25"/>
    </location>
</feature>
<evidence type="ECO:0000256" key="1">
    <source>
        <dbReference type="SAM" id="MobiDB-lite"/>
    </source>
</evidence>
<dbReference type="EMBL" id="OX597832">
    <property type="protein sequence ID" value="CAI9737064.1"/>
    <property type="molecule type" value="Genomic_DNA"/>
</dbReference>
<evidence type="ECO:0000313" key="3">
    <source>
        <dbReference type="Proteomes" id="UP001162480"/>
    </source>
</evidence>
<proteinExistence type="predicted"/>
<feature type="region of interest" description="Disordered" evidence="1">
    <location>
        <begin position="1"/>
        <end position="35"/>
    </location>
</feature>
<keyword evidence="3" id="KW-1185">Reference proteome</keyword>
<reference evidence="2" key="1">
    <citation type="submission" date="2023-08" db="EMBL/GenBank/DDBJ databases">
        <authorList>
            <person name="Alioto T."/>
            <person name="Alioto T."/>
            <person name="Gomez Garrido J."/>
        </authorList>
    </citation>
    <scope>NUCLEOTIDE SEQUENCE</scope>
</reference>
<accession>A0AA36BMV9</accession>
<dbReference type="AlphaFoldDB" id="A0AA36BMV9"/>
<dbReference type="Proteomes" id="UP001162480">
    <property type="component" value="Chromosome 19"/>
</dbReference>
<protein>
    <submittedName>
        <fullName evidence="2">Uncharacterized protein</fullName>
    </submittedName>
</protein>
<feature type="compositionally biased region" description="Basic residues" evidence="1">
    <location>
        <begin position="1"/>
        <end position="14"/>
    </location>
</feature>